<name>R0M7B0_ANAPL</name>
<dbReference type="Proteomes" id="UP000296049">
    <property type="component" value="Unassembled WGS sequence"/>
</dbReference>
<evidence type="ECO:0000313" key="3">
    <source>
        <dbReference type="Proteomes" id="UP000296049"/>
    </source>
</evidence>
<feature type="region of interest" description="Disordered" evidence="1">
    <location>
        <begin position="130"/>
        <end position="163"/>
    </location>
</feature>
<reference evidence="3" key="1">
    <citation type="journal article" date="2013" name="Nat. Genet.">
        <title>The duck genome and transcriptome provide insight into an avian influenza virus reservoir species.</title>
        <authorList>
            <person name="Huang Y."/>
            <person name="Li Y."/>
            <person name="Burt D.W."/>
            <person name="Chen H."/>
            <person name="Zhang Y."/>
            <person name="Qian W."/>
            <person name="Kim H."/>
            <person name="Gan S."/>
            <person name="Zhao Y."/>
            <person name="Li J."/>
            <person name="Yi K."/>
            <person name="Feng H."/>
            <person name="Zhu P."/>
            <person name="Li B."/>
            <person name="Liu Q."/>
            <person name="Fairley S."/>
            <person name="Magor K.E."/>
            <person name="Du Z."/>
            <person name="Hu X."/>
            <person name="Goodman L."/>
            <person name="Tafer H."/>
            <person name="Vignal A."/>
            <person name="Lee T."/>
            <person name="Kim K.W."/>
            <person name="Sheng Z."/>
            <person name="An Y."/>
            <person name="Searle S."/>
            <person name="Herrero J."/>
            <person name="Groenen M.A."/>
            <person name="Crooijmans R.P."/>
            <person name="Faraut T."/>
            <person name="Cai Q."/>
            <person name="Webster R.G."/>
            <person name="Aldridge J.R."/>
            <person name="Warren W.C."/>
            <person name="Bartschat S."/>
            <person name="Kehr S."/>
            <person name="Marz M."/>
            <person name="Stadler P.F."/>
            <person name="Smith J."/>
            <person name="Kraus R.H."/>
            <person name="Zhao Y."/>
            <person name="Ren L."/>
            <person name="Fei J."/>
            <person name="Morisson M."/>
            <person name="Kaiser P."/>
            <person name="Griffin D.K."/>
            <person name="Rao M."/>
            <person name="Pitel F."/>
            <person name="Wang J."/>
            <person name="Li N."/>
        </authorList>
    </citation>
    <scope>NUCLEOTIDE SEQUENCE [LARGE SCALE GENOMIC DNA]</scope>
</reference>
<evidence type="ECO:0000256" key="1">
    <source>
        <dbReference type="SAM" id="MobiDB-lite"/>
    </source>
</evidence>
<gene>
    <name evidence="2" type="ORF">Anapl_09889</name>
</gene>
<accession>R0M7B0</accession>
<sequence length="467" mass="52049">MEGKEYDYWTEEGLAAKAFDTAKHAFISCQNDAWSLGVLTEVDMWSLKIDGDVRNWLEHTQSSRKLKIAGVSSLSKSQSCELLFCLGWTDLQLPGALQQHPEHEHGALTDPLDLPCSMMLCQCSRDGKSLKAQPEAKPQARQGVLEDTEEPRAEESQLSEQETTAHLAPQLLLATHVCVGKITAVLPELRDKMHVGQPFTSHTTQEKHQHVSPGLGGEAGPFSSAMSHPFLLRKKENQQDFAPLKQSPDEVPSANSEKHRSYLPAHPGLQGPTHVGAFWHCPAPISPPASCCSKAGHQDIIPPGHTRHQISLIWQMISHRDIRYRGRGCGTACKPSSLPALPLPLIHFMAEMLPYAGHCKISQTQHHLPKRTVPTIEKRHGYRRKTFIIFYIEATETSSDKAVYSRSAENQGYYCSPAPHQPRPRSKWADSAPWGQQQHSPPVPHAPVLNRQRQYGLGGPLRQWEES</sequence>
<evidence type="ECO:0000313" key="2">
    <source>
        <dbReference type="EMBL" id="EOB08578.1"/>
    </source>
</evidence>
<dbReference type="EMBL" id="KB742437">
    <property type="protein sequence ID" value="EOB08578.1"/>
    <property type="molecule type" value="Genomic_DNA"/>
</dbReference>
<protein>
    <submittedName>
        <fullName evidence="2">Uncharacterized protein</fullName>
    </submittedName>
</protein>
<proteinExistence type="predicted"/>
<feature type="region of interest" description="Disordered" evidence="1">
    <location>
        <begin position="414"/>
        <end position="467"/>
    </location>
</feature>
<organism evidence="2 3">
    <name type="scientific">Anas platyrhynchos</name>
    <name type="common">Mallard</name>
    <name type="synonym">Anas boschas</name>
    <dbReference type="NCBI Taxonomy" id="8839"/>
    <lineage>
        <taxon>Eukaryota</taxon>
        <taxon>Metazoa</taxon>
        <taxon>Chordata</taxon>
        <taxon>Craniata</taxon>
        <taxon>Vertebrata</taxon>
        <taxon>Euteleostomi</taxon>
        <taxon>Archelosauria</taxon>
        <taxon>Archosauria</taxon>
        <taxon>Dinosauria</taxon>
        <taxon>Saurischia</taxon>
        <taxon>Theropoda</taxon>
        <taxon>Coelurosauria</taxon>
        <taxon>Aves</taxon>
        <taxon>Neognathae</taxon>
        <taxon>Galloanserae</taxon>
        <taxon>Anseriformes</taxon>
        <taxon>Anatidae</taxon>
        <taxon>Anatinae</taxon>
        <taxon>Anas</taxon>
    </lineage>
</organism>
<dbReference type="AlphaFoldDB" id="R0M7B0"/>
<feature type="region of interest" description="Disordered" evidence="1">
    <location>
        <begin position="201"/>
        <end position="225"/>
    </location>
</feature>
<keyword evidence="3" id="KW-1185">Reference proteome</keyword>